<dbReference type="PaxDb" id="29760-VIT_16s0013g00570.t01"/>
<reference evidence="2" key="1">
    <citation type="journal article" date="2007" name="Nature">
        <title>The grapevine genome sequence suggests ancestral hexaploidization in major angiosperm phyla.</title>
        <authorList>
            <consortium name="The French-Italian Public Consortium for Grapevine Genome Characterization."/>
            <person name="Jaillon O."/>
            <person name="Aury J.-M."/>
            <person name="Noel B."/>
            <person name="Policriti A."/>
            <person name="Clepet C."/>
            <person name="Casagrande A."/>
            <person name="Choisne N."/>
            <person name="Aubourg S."/>
            <person name="Vitulo N."/>
            <person name="Jubin C."/>
            <person name="Vezzi A."/>
            <person name="Legeai F."/>
            <person name="Hugueney P."/>
            <person name="Dasilva C."/>
            <person name="Horner D."/>
            <person name="Mica E."/>
            <person name="Jublot D."/>
            <person name="Poulain J."/>
            <person name="Bruyere C."/>
            <person name="Billault A."/>
            <person name="Segurens B."/>
            <person name="Gouyvenoux M."/>
            <person name="Ugarte E."/>
            <person name="Cattonaro F."/>
            <person name="Anthouard V."/>
            <person name="Vico V."/>
            <person name="Del Fabbro C."/>
            <person name="Alaux M."/>
            <person name="Di Gaspero G."/>
            <person name="Dumas V."/>
            <person name="Felice N."/>
            <person name="Paillard S."/>
            <person name="Juman I."/>
            <person name="Moroldo M."/>
            <person name="Scalabrin S."/>
            <person name="Canaguier A."/>
            <person name="Le Clainche I."/>
            <person name="Malacrida G."/>
            <person name="Durand E."/>
            <person name="Pesole G."/>
            <person name="Laucou V."/>
            <person name="Chatelet P."/>
            <person name="Merdinoglu D."/>
            <person name="Delledonne M."/>
            <person name="Pezzotti M."/>
            <person name="Lecharny A."/>
            <person name="Scarpelli C."/>
            <person name="Artiguenave F."/>
            <person name="Pe M.E."/>
            <person name="Valle G."/>
            <person name="Morgante M."/>
            <person name="Caboche M."/>
            <person name="Adam-Blondon A.-F."/>
            <person name="Weissenbach J."/>
            <person name="Quetier F."/>
            <person name="Wincker P."/>
        </authorList>
    </citation>
    <scope>NUCLEOTIDE SEQUENCE [LARGE SCALE GENOMIC DNA]</scope>
    <source>
        <strain evidence="2">cv. Pinot noir / PN40024</strain>
    </source>
</reference>
<dbReference type="AlphaFoldDB" id="F6I2M1"/>
<accession>F6I2M1</accession>
<keyword evidence="2" id="KW-1185">Reference proteome</keyword>
<dbReference type="Proteomes" id="UP000009183">
    <property type="component" value="Chromosome 16"/>
</dbReference>
<gene>
    <name evidence="1" type="ordered locus">VIT_16s0013g00570</name>
</gene>
<proteinExistence type="predicted"/>
<name>F6I2M1_VITVI</name>
<protein>
    <submittedName>
        <fullName evidence="1">Uncharacterized protein</fullName>
    </submittedName>
</protein>
<sequence>MEEIKREVFTPIYRLYYFLKPS</sequence>
<evidence type="ECO:0000313" key="1">
    <source>
        <dbReference type="EMBL" id="CCB61188.1"/>
    </source>
</evidence>
<dbReference type="InParanoid" id="F6I2M1"/>
<organism evidence="1 2">
    <name type="scientific">Vitis vinifera</name>
    <name type="common">Grape</name>
    <dbReference type="NCBI Taxonomy" id="29760"/>
    <lineage>
        <taxon>Eukaryota</taxon>
        <taxon>Viridiplantae</taxon>
        <taxon>Streptophyta</taxon>
        <taxon>Embryophyta</taxon>
        <taxon>Tracheophyta</taxon>
        <taxon>Spermatophyta</taxon>
        <taxon>Magnoliopsida</taxon>
        <taxon>eudicotyledons</taxon>
        <taxon>Gunneridae</taxon>
        <taxon>Pentapetalae</taxon>
        <taxon>rosids</taxon>
        <taxon>Vitales</taxon>
        <taxon>Vitaceae</taxon>
        <taxon>Viteae</taxon>
        <taxon>Vitis</taxon>
    </lineage>
</organism>
<dbReference type="EMBL" id="FN596738">
    <property type="protein sequence ID" value="CCB61188.1"/>
    <property type="molecule type" value="Genomic_DNA"/>
</dbReference>
<dbReference type="HOGENOM" id="CLU_3425437_0_0_1"/>
<evidence type="ECO:0000313" key="2">
    <source>
        <dbReference type="Proteomes" id="UP000009183"/>
    </source>
</evidence>